<feature type="chain" id="PRO_5036919535" description="Lipoprotein" evidence="1">
    <location>
        <begin position="18"/>
        <end position="185"/>
    </location>
</feature>
<gene>
    <name evidence="2" type="ORF">GCM10011309_00460</name>
</gene>
<feature type="signal peptide" evidence="1">
    <location>
        <begin position="1"/>
        <end position="17"/>
    </location>
</feature>
<comment type="caution">
    <text evidence="2">The sequence shown here is derived from an EMBL/GenBank/DDBJ whole genome shotgun (WGS) entry which is preliminary data.</text>
</comment>
<reference evidence="2 3" key="1">
    <citation type="journal article" date="2014" name="Int. J. Syst. Evol. Microbiol.">
        <title>Complete genome sequence of Corynebacterium casei LMG S-19264T (=DSM 44701T), isolated from a smear-ripened cheese.</title>
        <authorList>
            <consortium name="US DOE Joint Genome Institute (JGI-PGF)"/>
            <person name="Walter F."/>
            <person name="Albersmeier A."/>
            <person name="Kalinowski J."/>
            <person name="Ruckert C."/>
        </authorList>
    </citation>
    <scope>NUCLEOTIDE SEQUENCE [LARGE SCALE GENOMIC DNA]</scope>
    <source>
        <strain evidence="2 3">KCTC 23968</strain>
    </source>
</reference>
<sequence length="185" mass="20925">MRVVASSLIGFSLAACAATPDYTSSDALSEAPLLTKERRAYLVSELEIQKKVWIKNSVQNYSYTISNACFCPRGFRTGPNDIRVENDKLVSVVFQENSQIGYIESSTNQNAYKLDNSIIEMFDLVEKLLKPDGSKPWLMDEERETYLVVKYDEKMGFPSEVSHSVQNVMDGNTSIRIRNFAVLED</sequence>
<protein>
    <recommendedName>
        <fullName evidence="4">Lipoprotein</fullName>
    </recommendedName>
</protein>
<dbReference type="AlphaFoldDB" id="A0A918N987"/>
<evidence type="ECO:0000313" key="3">
    <source>
        <dbReference type="Proteomes" id="UP000600865"/>
    </source>
</evidence>
<accession>A0A918N987</accession>
<evidence type="ECO:0000256" key="1">
    <source>
        <dbReference type="SAM" id="SignalP"/>
    </source>
</evidence>
<dbReference type="PROSITE" id="PS51257">
    <property type="entry name" value="PROKAR_LIPOPROTEIN"/>
    <property type="match status" value="1"/>
</dbReference>
<organism evidence="2 3">
    <name type="scientific">Litorimonas cladophorae</name>
    <dbReference type="NCBI Taxonomy" id="1220491"/>
    <lineage>
        <taxon>Bacteria</taxon>
        <taxon>Pseudomonadati</taxon>
        <taxon>Pseudomonadota</taxon>
        <taxon>Alphaproteobacteria</taxon>
        <taxon>Maricaulales</taxon>
        <taxon>Robiginitomaculaceae</taxon>
    </lineage>
</organism>
<dbReference type="Proteomes" id="UP000600865">
    <property type="component" value="Unassembled WGS sequence"/>
</dbReference>
<dbReference type="EMBL" id="BMYV01000001">
    <property type="protein sequence ID" value="GGX55737.1"/>
    <property type="molecule type" value="Genomic_DNA"/>
</dbReference>
<evidence type="ECO:0008006" key="4">
    <source>
        <dbReference type="Google" id="ProtNLM"/>
    </source>
</evidence>
<dbReference type="RefSeq" id="WP_189579730.1">
    <property type="nucleotide sequence ID" value="NZ_BMYV01000001.1"/>
</dbReference>
<keyword evidence="3" id="KW-1185">Reference proteome</keyword>
<keyword evidence="1" id="KW-0732">Signal</keyword>
<evidence type="ECO:0000313" key="2">
    <source>
        <dbReference type="EMBL" id="GGX55737.1"/>
    </source>
</evidence>
<name>A0A918N987_9PROT</name>
<dbReference type="InterPro" id="IPR046172">
    <property type="entry name" value="DUF6174"/>
</dbReference>
<dbReference type="Pfam" id="PF19671">
    <property type="entry name" value="DUF6174"/>
    <property type="match status" value="1"/>
</dbReference>
<proteinExistence type="predicted"/>